<comment type="caution">
    <text evidence="22">The sequence shown here is derived from an EMBL/GenBank/DDBJ whole genome shotgun (WGS) entry which is preliminary data.</text>
</comment>
<dbReference type="Gene3D" id="3.90.550.10">
    <property type="entry name" value="Spore Coat Polysaccharide Biosynthesis Protein SpsA, Chain A"/>
    <property type="match status" value="1"/>
</dbReference>
<evidence type="ECO:0000256" key="8">
    <source>
        <dbReference type="ARBA" id="ARBA00022723"/>
    </source>
</evidence>
<keyword evidence="13 20" id="KW-0325">Glycoprotein</keyword>
<dbReference type="OrthoDB" id="675023at2759"/>
<evidence type="ECO:0000256" key="4">
    <source>
        <dbReference type="ARBA" id="ARBA00007706"/>
    </source>
</evidence>
<dbReference type="GO" id="GO:0050650">
    <property type="term" value="P:chondroitin sulfate proteoglycan biosynthetic process"/>
    <property type="evidence" value="ECO:0007669"/>
    <property type="project" value="TreeGrafter"/>
</dbReference>
<dbReference type="PANTHER" id="PTHR10896:SF65">
    <property type="entry name" value="GALACTOSYLGALACTOSYLXYLOSYLPROTEIN 3-BETA-GLUCURONOSYLTRANSFERASE 3"/>
    <property type="match status" value="1"/>
</dbReference>
<evidence type="ECO:0000256" key="16">
    <source>
        <dbReference type="PIRSR" id="PIRSR605027-1"/>
    </source>
</evidence>
<protein>
    <recommendedName>
        <fullName evidence="5 21">Galactosylgalactosylxylosylprotein 3-beta-glucuronosyltransferase</fullName>
        <ecNumber evidence="5 21">2.4.1.135</ecNumber>
    </recommendedName>
</protein>
<accession>A0A0T6B7Q0</accession>
<dbReference type="GO" id="GO:0046872">
    <property type="term" value="F:metal ion binding"/>
    <property type="evidence" value="ECO:0007669"/>
    <property type="project" value="UniProtKB-KW"/>
</dbReference>
<comment type="pathway">
    <text evidence="3 21">Protein modification; protein glycosylation.</text>
</comment>
<feature type="binding site" evidence="17">
    <location>
        <begin position="86"/>
        <end position="88"/>
    </location>
    <ligand>
        <name>UDP-alpha-D-glucuronate</name>
        <dbReference type="ChEBI" id="CHEBI:58052"/>
    </ligand>
</feature>
<name>A0A0T6B7Q0_9SCAR</name>
<feature type="binding site" evidence="18">
    <location>
        <position position="191"/>
    </location>
    <ligand>
        <name>Mn(2+)</name>
        <dbReference type="ChEBI" id="CHEBI:29035"/>
    </ligand>
</feature>
<evidence type="ECO:0000256" key="19">
    <source>
        <dbReference type="PIRSR" id="PIRSR605027-4"/>
    </source>
</evidence>
<evidence type="ECO:0000256" key="10">
    <source>
        <dbReference type="ARBA" id="ARBA00022989"/>
    </source>
</evidence>
<evidence type="ECO:0000256" key="12">
    <source>
        <dbReference type="ARBA" id="ARBA00023136"/>
    </source>
</evidence>
<keyword evidence="10 21" id="KW-1133">Transmembrane helix</keyword>
<evidence type="ECO:0000313" key="23">
    <source>
        <dbReference type="Proteomes" id="UP000051574"/>
    </source>
</evidence>
<feature type="binding site" evidence="17">
    <location>
        <position position="165"/>
    </location>
    <ligand>
        <name>UDP-alpha-D-glucuronate</name>
        <dbReference type="ChEBI" id="CHEBI:58052"/>
    </ligand>
</feature>
<comment type="similarity">
    <text evidence="4 21">Belongs to the glycosyltransferase 43 family.</text>
</comment>
<dbReference type="GO" id="GO:0015018">
    <property type="term" value="F:galactosylgalactosylxylosylprotein 3-beta-glucuronosyltransferase activity"/>
    <property type="evidence" value="ECO:0007669"/>
    <property type="project" value="UniProtKB-UniRule"/>
</dbReference>
<evidence type="ECO:0000256" key="20">
    <source>
        <dbReference type="PIRSR" id="PIRSR605027-6"/>
    </source>
</evidence>
<keyword evidence="14 18" id="KW-0464">Manganese</keyword>
<evidence type="ECO:0000256" key="15">
    <source>
        <dbReference type="ARBA" id="ARBA00047979"/>
    </source>
</evidence>
<dbReference type="SUPFAM" id="SSF53448">
    <property type="entry name" value="Nucleotide-diphospho-sugar transferases"/>
    <property type="match status" value="1"/>
</dbReference>
<feature type="transmembrane region" description="Helical" evidence="21">
    <location>
        <begin position="15"/>
        <end position="34"/>
    </location>
</feature>
<dbReference type="AlphaFoldDB" id="A0A0T6B7Q0"/>
<dbReference type="UniPathway" id="UPA00378"/>
<evidence type="ECO:0000256" key="17">
    <source>
        <dbReference type="PIRSR" id="PIRSR605027-2"/>
    </source>
</evidence>
<feature type="active site" description="Proton donor/acceptor" evidence="16">
    <location>
        <position position="278"/>
    </location>
</feature>
<dbReference type="InterPro" id="IPR005027">
    <property type="entry name" value="Glyco_trans_43"/>
</dbReference>
<feature type="glycosylation site" description="N-linked (GlcNAc...) asparagine" evidence="20">
    <location>
        <position position="297"/>
    </location>
</feature>
<evidence type="ECO:0000256" key="3">
    <source>
        <dbReference type="ARBA" id="ARBA00004922"/>
    </source>
</evidence>
<comment type="catalytic activity">
    <reaction evidence="15 21">
        <text>3-O-(beta-D-galactosyl-(1-&gt;3)-beta-D-galactosyl-(1-&gt;4)-beta-D-xylosyl)-L-seryl-[protein] + UDP-alpha-D-glucuronate = 3-O-(beta-D-GlcA-(1-&gt;3)-beta-D-Gal-(1-&gt;3)-beta-D-Gal-(1-&gt;4)-beta-D-Xyl)-L-seryl-[protein] + UDP + H(+)</text>
        <dbReference type="Rhea" id="RHEA:24168"/>
        <dbReference type="Rhea" id="RHEA-COMP:12571"/>
        <dbReference type="Rhea" id="RHEA-COMP:12573"/>
        <dbReference type="ChEBI" id="CHEBI:15378"/>
        <dbReference type="ChEBI" id="CHEBI:58052"/>
        <dbReference type="ChEBI" id="CHEBI:58223"/>
        <dbReference type="ChEBI" id="CHEBI:132090"/>
        <dbReference type="ChEBI" id="CHEBI:132093"/>
        <dbReference type="EC" id="2.4.1.135"/>
    </reaction>
</comment>
<proteinExistence type="inferred from homology"/>
<reference evidence="22 23" key="1">
    <citation type="submission" date="2015-09" db="EMBL/GenBank/DDBJ databases">
        <title>Draft genome of the scarab beetle Oryctes borbonicus.</title>
        <authorList>
            <person name="Meyer J.M."/>
            <person name="Markov G.V."/>
            <person name="Baskaran P."/>
            <person name="Herrmann M."/>
            <person name="Sommer R.J."/>
            <person name="Roedelsperger C."/>
        </authorList>
    </citation>
    <scope>NUCLEOTIDE SEQUENCE [LARGE SCALE GENOMIC DNA]</scope>
    <source>
        <strain evidence="22">OB123</strain>
        <tissue evidence="22">Whole animal</tissue>
    </source>
</reference>
<evidence type="ECO:0000256" key="11">
    <source>
        <dbReference type="ARBA" id="ARBA00023034"/>
    </source>
</evidence>
<dbReference type="Pfam" id="PF03360">
    <property type="entry name" value="Glyco_transf_43"/>
    <property type="match status" value="1"/>
</dbReference>
<keyword evidence="6 21" id="KW-0808">Transferase</keyword>
<dbReference type="EC" id="2.4.1.135" evidence="5 21"/>
<comment type="subcellular location">
    <subcellularLocation>
        <location evidence="2 21">Golgi apparatus membrane</location>
        <topology evidence="2 21">Single-pass type II membrane protein</topology>
    </subcellularLocation>
</comment>
<dbReference type="GO" id="GO:0005975">
    <property type="term" value="P:carbohydrate metabolic process"/>
    <property type="evidence" value="ECO:0007669"/>
    <property type="project" value="TreeGrafter"/>
</dbReference>
<dbReference type="EMBL" id="LJIG01009288">
    <property type="protein sequence ID" value="KRT83379.1"/>
    <property type="molecule type" value="Genomic_DNA"/>
</dbReference>
<dbReference type="PANTHER" id="PTHR10896">
    <property type="entry name" value="GALACTOSYLGALACTOSYLXYLOSYLPROTEIN 3-BETA-GLUCURONOSYLTRANSFERASE BETA-1,3-GLUCURONYLTRANSFERASE"/>
    <property type="match status" value="1"/>
</dbReference>
<keyword evidence="7 21" id="KW-0812">Transmembrane</keyword>
<evidence type="ECO:0000256" key="1">
    <source>
        <dbReference type="ARBA" id="ARBA00001936"/>
    </source>
</evidence>
<comment type="cofactor">
    <cofactor evidence="1 18 21">
        <name>Mn(2+)</name>
        <dbReference type="ChEBI" id="CHEBI:29035"/>
    </cofactor>
</comment>
<feature type="site" description="Interaction with galactose moiety of substrate glycoprotein" evidence="19">
    <location>
        <position position="222"/>
    </location>
</feature>
<evidence type="ECO:0000256" key="14">
    <source>
        <dbReference type="ARBA" id="ARBA00023211"/>
    </source>
</evidence>
<evidence type="ECO:0000313" key="22">
    <source>
        <dbReference type="EMBL" id="KRT83379.1"/>
    </source>
</evidence>
<feature type="binding site" evidence="17">
    <location>
        <begin position="189"/>
        <end position="191"/>
    </location>
    <ligand>
        <name>UDP-alpha-D-glucuronate</name>
        <dbReference type="ChEBI" id="CHEBI:58052"/>
    </ligand>
</feature>
<dbReference type="FunFam" id="3.90.550.10:FF:000044">
    <property type="entry name" value="Galactosylgalactosylxylosylprotein 3-beta-glucuronosyltransferase"/>
    <property type="match status" value="1"/>
</dbReference>
<evidence type="ECO:0000256" key="13">
    <source>
        <dbReference type="ARBA" id="ARBA00023180"/>
    </source>
</evidence>
<gene>
    <name evidence="22" type="ORF">AMK59_3772</name>
</gene>
<evidence type="ECO:0000256" key="6">
    <source>
        <dbReference type="ARBA" id="ARBA00022679"/>
    </source>
</evidence>
<evidence type="ECO:0000256" key="2">
    <source>
        <dbReference type="ARBA" id="ARBA00004323"/>
    </source>
</evidence>
<dbReference type="GO" id="GO:0000139">
    <property type="term" value="C:Golgi membrane"/>
    <property type="evidence" value="ECO:0007669"/>
    <property type="project" value="UniProtKB-SubCell"/>
</dbReference>
<keyword evidence="11 21" id="KW-0333">Golgi apparatus</keyword>
<evidence type="ECO:0000256" key="9">
    <source>
        <dbReference type="ARBA" id="ARBA00022968"/>
    </source>
</evidence>
<feature type="binding site" evidence="17">
    <location>
        <position position="117"/>
    </location>
    <ligand>
        <name>UDP-alpha-D-glucuronate</name>
        <dbReference type="ChEBI" id="CHEBI:58052"/>
    </ligand>
</feature>
<keyword evidence="12 21" id="KW-0472">Membrane</keyword>
<dbReference type="CDD" id="cd00218">
    <property type="entry name" value="GlcAT-I"/>
    <property type="match status" value="1"/>
</dbReference>
<evidence type="ECO:0000256" key="21">
    <source>
        <dbReference type="RuleBase" id="RU363127"/>
    </source>
</evidence>
<feature type="binding site" evidence="17">
    <location>
        <position position="160"/>
    </location>
    <ligand>
        <name>UDP-alpha-D-glucuronate</name>
        <dbReference type="ChEBI" id="CHEBI:58052"/>
    </ligand>
</feature>
<evidence type="ECO:0000256" key="7">
    <source>
        <dbReference type="ARBA" id="ARBA00022692"/>
    </source>
</evidence>
<evidence type="ECO:0000256" key="5">
    <source>
        <dbReference type="ARBA" id="ARBA00012641"/>
    </source>
</evidence>
<evidence type="ECO:0000256" key="18">
    <source>
        <dbReference type="PIRSR" id="PIRSR605027-3"/>
    </source>
</evidence>
<sequence>MDNINAFDMRLRRKYIVVVVFSSAFALFVIWKLYQIQTDMKDLYCAKVLIQNKELLHLSHYQLTLLEHMYKENINRSLPIIYAITPTYYRLVQKAELTRLSQVLRLVENFHWIIVEDSDTKTDLVTGLLNESHLLYTHLAAKTPPFEKLKDKDPRWKKHRGVEQRNTGLKWLRENLELNKDRGIVYFLDDDNTYSVKLFEEMRKIKKVGVWPVGLVGGFNAEAPEIDPKTGKVIGYKTGWRSDRPFAIDMAGFGINLDLILSKHDAQFSYKMAKGFQESEFLSYFITKDELEPLADNCTKVYVWHTRTETPSVKGYIPGLEV</sequence>
<feature type="binding site" evidence="17">
    <location>
        <begin position="305"/>
        <end position="307"/>
    </location>
    <ligand>
        <name>UDP-alpha-D-glucuronate</name>
        <dbReference type="ChEBI" id="CHEBI:58052"/>
    </ligand>
</feature>
<keyword evidence="8 18" id="KW-0479">Metal-binding</keyword>
<keyword evidence="9 21" id="KW-0735">Signal-anchor</keyword>
<keyword evidence="23" id="KW-1185">Reference proteome</keyword>
<dbReference type="Proteomes" id="UP000051574">
    <property type="component" value="Unassembled WGS sequence"/>
</dbReference>
<organism evidence="22 23">
    <name type="scientific">Oryctes borbonicus</name>
    <dbReference type="NCBI Taxonomy" id="1629725"/>
    <lineage>
        <taxon>Eukaryota</taxon>
        <taxon>Metazoa</taxon>
        <taxon>Ecdysozoa</taxon>
        <taxon>Arthropoda</taxon>
        <taxon>Hexapoda</taxon>
        <taxon>Insecta</taxon>
        <taxon>Pterygota</taxon>
        <taxon>Neoptera</taxon>
        <taxon>Endopterygota</taxon>
        <taxon>Coleoptera</taxon>
        <taxon>Polyphaga</taxon>
        <taxon>Scarabaeiformia</taxon>
        <taxon>Scarabaeidae</taxon>
        <taxon>Dynastinae</taxon>
        <taxon>Oryctes</taxon>
    </lineage>
</organism>
<dbReference type="InterPro" id="IPR029044">
    <property type="entry name" value="Nucleotide-diphossugar_trans"/>
</dbReference>